<proteinExistence type="predicted"/>
<evidence type="ECO:0000313" key="1">
    <source>
        <dbReference type="EMBL" id="EAT89875.1"/>
    </source>
</evidence>
<sequence>MSVLDAFPRVQQLGRPSFAATSPHVGTKADRLLHNHHFEACEAHVITVCRMANDQLDLPLL</sequence>
<gene>
    <name evidence="1" type="ORF">SNOG_03144</name>
</gene>
<dbReference type="GeneID" id="5970582"/>
<evidence type="ECO:0000313" key="2">
    <source>
        <dbReference type="Proteomes" id="UP000001055"/>
    </source>
</evidence>
<name>Q0UYM0_PHANO</name>
<dbReference type="Proteomes" id="UP000001055">
    <property type="component" value="Unassembled WGS sequence"/>
</dbReference>
<dbReference type="HOGENOM" id="CLU_2923415_0_0_1"/>
<reference evidence="2" key="1">
    <citation type="journal article" date="2007" name="Plant Cell">
        <title>Dothideomycete-plant interactions illuminated by genome sequencing and EST analysis of the wheat pathogen Stagonospora nodorum.</title>
        <authorList>
            <person name="Hane J.K."/>
            <person name="Lowe R.G."/>
            <person name="Solomon P.S."/>
            <person name="Tan K.C."/>
            <person name="Schoch C.L."/>
            <person name="Spatafora J.W."/>
            <person name="Crous P.W."/>
            <person name="Kodira C."/>
            <person name="Birren B.W."/>
            <person name="Galagan J.E."/>
            <person name="Torriani S.F."/>
            <person name="McDonald B.A."/>
            <person name="Oliver R.P."/>
        </authorList>
    </citation>
    <scope>NUCLEOTIDE SEQUENCE [LARGE SCALE GENOMIC DNA]</scope>
    <source>
        <strain evidence="2">SN15 / ATCC MYA-4574 / FGSC 10173</strain>
    </source>
</reference>
<dbReference type="KEGG" id="pno:SNOG_03144"/>
<protein>
    <submittedName>
        <fullName evidence="1">Uncharacterized protein</fullName>
    </submittedName>
</protein>
<accession>Q0UYM0</accession>
<dbReference type="InParanoid" id="Q0UYM0"/>
<dbReference type="RefSeq" id="XP_001793725.1">
    <property type="nucleotide sequence ID" value="XM_001793673.1"/>
</dbReference>
<organism evidence="1 2">
    <name type="scientific">Phaeosphaeria nodorum (strain SN15 / ATCC MYA-4574 / FGSC 10173)</name>
    <name type="common">Glume blotch fungus</name>
    <name type="synonym">Parastagonospora nodorum</name>
    <dbReference type="NCBI Taxonomy" id="321614"/>
    <lineage>
        <taxon>Eukaryota</taxon>
        <taxon>Fungi</taxon>
        <taxon>Dikarya</taxon>
        <taxon>Ascomycota</taxon>
        <taxon>Pezizomycotina</taxon>
        <taxon>Dothideomycetes</taxon>
        <taxon>Pleosporomycetidae</taxon>
        <taxon>Pleosporales</taxon>
        <taxon>Pleosporineae</taxon>
        <taxon>Phaeosphaeriaceae</taxon>
        <taxon>Parastagonospora</taxon>
    </lineage>
</organism>
<dbReference type="EMBL" id="CH445328">
    <property type="protein sequence ID" value="EAT89875.1"/>
    <property type="molecule type" value="Genomic_DNA"/>
</dbReference>
<dbReference type="AlphaFoldDB" id="Q0UYM0"/>